<keyword evidence="2" id="KW-1185">Reference proteome</keyword>
<protein>
    <submittedName>
        <fullName evidence="1">Testosterone 17-beta-dehydrogenase 3</fullName>
    </submittedName>
</protein>
<evidence type="ECO:0000313" key="2">
    <source>
        <dbReference type="Proteomes" id="UP000296049"/>
    </source>
</evidence>
<proteinExistence type="predicted"/>
<evidence type="ECO:0000313" key="1">
    <source>
        <dbReference type="EMBL" id="EOB00865.1"/>
    </source>
</evidence>
<sequence>MELAADRNPQAEKPFCTGTKSQISTSVYQMAFPEHEIKDKKPSVAANWLAGLKAQTGFLPGLLAQGVLRPFPKSEQTQREQATGQKVKVIQADFTKNSVYENIEKGLQGLEIGVLVSQRCDGTSAAATACVCLLVVG</sequence>
<reference evidence="2" key="1">
    <citation type="journal article" date="2013" name="Nat. Genet.">
        <title>The duck genome and transcriptome provide insight into an avian influenza virus reservoir species.</title>
        <authorList>
            <person name="Huang Y."/>
            <person name="Li Y."/>
            <person name="Burt D.W."/>
            <person name="Chen H."/>
            <person name="Zhang Y."/>
            <person name="Qian W."/>
            <person name="Kim H."/>
            <person name="Gan S."/>
            <person name="Zhao Y."/>
            <person name="Li J."/>
            <person name="Yi K."/>
            <person name="Feng H."/>
            <person name="Zhu P."/>
            <person name="Li B."/>
            <person name="Liu Q."/>
            <person name="Fairley S."/>
            <person name="Magor K.E."/>
            <person name="Du Z."/>
            <person name="Hu X."/>
            <person name="Goodman L."/>
            <person name="Tafer H."/>
            <person name="Vignal A."/>
            <person name="Lee T."/>
            <person name="Kim K.W."/>
            <person name="Sheng Z."/>
            <person name="An Y."/>
            <person name="Searle S."/>
            <person name="Herrero J."/>
            <person name="Groenen M.A."/>
            <person name="Crooijmans R.P."/>
            <person name="Faraut T."/>
            <person name="Cai Q."/>
            <person name="Webster R.G."/>
            <person name="Aldridge J.R."/>
            <person name="Warren W.C."/>
            <person name="Bartschat S."/>
            <person name="Kehr S."/>
            <person name="Marz M."/>
            <person name="Stadler P.F."/>
            <person name="Smith J."/>
            <person name="Kraus R.H."/>
            <person name="Zhao Y."/>
            <person name="Ren L."/>
            <person name="Fei J."/>
            <person name="Morisson M."/>
            <person name="Kaiser P."/>
            <person name="Griffin D.K."/>
            <person name="Rao M."/>
            <person name="Pitel F."/>
            <person name="Wang J."/>
            <person name="Li N."/>
        </authorList>
    </citation>
    <scope>NUCLEOTIDE SEQUENCE [LARGE SCALE GENOMIC DNA]</scope>
</reference>
<dbReference type="Proteomes" id="UP000296049">
    <property type="component" value="Unassembled WGS sequence"/>
</dbReference>
<organism evidence="1 2">
    <name type="scientific">Anas platyrhynchos</name>
    <name type="common">Mallard</name>
    <name type="synonym">Anas boschas</name>
    <dbReference type="NCBI Taxonomy" id="8839"/>
    <lineage>
        <taxon>Eukaryota</taxon>
        <taxon>Metazoa</taxon>
        <taxon>Chordata</taxon>
        <taxon>Craniata</taxon>
        <taxon>Vertebrata</taxon>
        <taxon>Euteleostomi</taxon>
        <taxon>Archelosauria</taxon>
        <taxon>Archosauria</taxon>
        <taxon>Dinosauria</taxon>
        <taxon>Saurischia</taxon>
        <taxon>Theropoda</taxon>
        <taxon>Coelurosauria</taxon>
        <taxon>Aves</taxon>
        <taxon>Neognathae</taxon>
        <taxon>Galloanserae</taxon>
        <taxon>Anseriformes</taxon>
        <taxon>Anatidae</taxon>
        <taxon>Anatinae</taxon>
        <taxon>Anas</taxon>
    </lineage>
</organism>
<dbReference type="EMBL" id="KB743152">
    <property type="protein sequence ID" value="EOB00865.1"/>
    <property type="molecule type" value="Genomic_DNA"/>
</dbReference>
<accession>R0LH26</accession>
<name>R0LH26_ANAPL</name>
<gene>
    <name evidence="1" type="ORF">Anapl_16059</name>
</gene>
<dbReference type="AlphaFoldDB" id="R0LH26"/>